<feature type="transmembrane region" description="Helical" evidence="7">
    <location>
        <begin position="611"/>
        <end position="637"/>
    </location>
</feature>
<organism evidence="10 11">
    <name type="scientific">Streptomyces lanatus</name>
    <dbReference type="NCBI Taxonomy" id="66900"/>
    <lineage>
        <taxon>Bacteria</taxon>
        <taxon>Bacillati</taxon>
        <taxon>Actinomycetota</taxon>
        <taxon>Actinomycetes</taxon>
        <taxon>Kitasatosporales</taxon>
        <taxon>Streptomycetaceae</taxon>
        <taxon>Streptomyces</taxon>
    </lineage>
</organism>
<dbReference type="InterPro" id="IPR000515">
    <property type="entry name" value="MetI-like"/>
</dbReference>
<evidence type="ECO:0000256" key="5">
    <source>
        <dbReference type="ARBA" id="ARBA00022989"/>
    </source>
</evidence>
<feature type="transmembrane region" description="Helical" evidence="7">
    <location>
        <begin position="649"/>
        <end position="672"/>
    </location>
</feature>
<keyword evidence="6 7" id="KW-0472">Membrane</keyword>
<feature type="domain" description="ABC transmembrane type-1" evidence="9">
    <location>
        <begin position="163"/>
        <end position="342"/>
    </location>
</feature>
<evidence type="ECO:0000256" key="3">
    <source>
        <dbReference type="ARBA" id="ARBA00022475"/>
    </source>
</evidence>
<feature type="transmembrane region" description="Helical" evidence="7">
    <location>
        <begin position="49"/>
        <end position="68"/>
    </location>
</feature>
<reference evidence="10 11" key="1">
    <citation type="submission" date="2024-06" db="EMBL/GenBank/DDBJ databases">
        <title>The Natural Products Discovery Center: Release of the First 8490 Sequenced Strains for Exploring Actinobacteria Biosynthetic Diversity.</title>
        <authorList>
            <person name="Kalkreuter E."/>
            <person name="Kautsar S.A."/>
            <person name="Yang D."/>
            <person name="Bader C.D."/>
            <person name="Teijaro C.N."/>
            <person name="Fluegel L."/>
            <person name="Davis C.M."/>
            <person name="Simpson J.R."/>
            <person name="Lauterbach L."/>
            <person name="Steele A.D."/>
            <person name="Gui C."/>
            <person name="Meng S."/>
            <person name="Li G."/>
            <person name="Viehrig K."/>
            <person name="Ye F."/>
            <person name="Su P."/>
            <person name="Kiefer A.F."/>
            <person name="Nichols A."/>
            <person name="Cepeda A.J."/>
            <person name="Yan W."/>
            <person name="Fan B."/>
            <person name="Jiang Y."/>
            <person name="Adhikari A."/>
            <person name="Zheng C.-J."/>
            <person name="Schuster L."/>
            <person name="Cowan T.M."/>
            <person name="Smanski M.J."/>
            <person name="Chevrette M.G."/>
            <person name="De Carvalho L.P.S."/>
            <person name="Shen B."/>
        </authorList>
    </citation>
    <scope>NUCLEOTIDE SEQUENCE [LARGE SCALE GENOMIC DNA]</scope>
    <source>
        <strain evidence="10 11">NPDC000155</strain>
    </source>
</reference>
<evidence type="ECO:0000313" key="10">
    <source>
        <dbReference type="EMBL" id="MER7379309.1"/>
    </source>
</evidence>
<keyword evidence="5 7" id="KW-1133">Transmembrane helix</keyword>
<evidence type="ECO:0000259" key="9">
    <source>
        <dbReference type="PROSITE" id="PS50928"/>
    </source>
</evidence>
<feature type="transmembrane region" description="Helical" evidence="7">
    <location>
        <begin position="379"/>
        <end position="396"/>
    </location>
</feature>
<evidence type="ECO:0000256" key="7">
    <source>
        <dbReference type="RuleBase" id="RU363032"/>
    </source>
</evidence>
<protein>
    <submittedName>
        <fullName evidence="10">ABC transporter permease subunit</fullName>
    </submittedName>
</protein>
<proteinExistence type="inferred from homology"/>
<feature type="transmembrane region" description="Helical" evidence="7">
    <location>
        <begin position="461"/>
        <end position="489"/>
    </location>
</feature>
<keyword evidence="11" id="KW-1185">Reference proteome</keyword>
<feature type="transmembrane region" description="Helical" evidence="7">
    <location>
        <begin position="167"/>
        <end position="190"/>
    </location>
</feature>
<keyword evidence="2 7" id="KW-0813">Transport</keyword>
<dbReference type="InterPro" id="IPR035906">
    <property type="entry name" value="MetI-like_sf"/>
</dbReference>
<comment type="caution">
    <text evidence="10">The sequence shown here is derived from an EMBL/GenBank/DDBJ whole genome shotgun (WGS) entry which is preliminary data.</text>
</comment>
<keyword evidence="3" id="KW-1003">Cell membrane</keyword>
<feature type="transmembrane region" description="Helical" evidence="7">
    <location>
        <begin position="289"/>
        <end position="313"/>
    </location>
</feature>
<dbReference type="PANTHER" id="PTHR47737:SF1">
    <property type="entry name" value="GLYCINE BETAINE_PROLINE BETAINE TRANSPORT SYSTEM PERMEASE PROTEIN PROW"/>
    <property type="match status" value="1"/>
</dbReference>
<sequence>MKAPAALSDDVVDLTPSAAPPRPAATSGTRAPAAPAPAPAQAARRRHRLMSAAVALIAATLFVGRLVLDRTSFPARHLSIPVGSWFETASDWFVANMAWLYDPVASALTGALDQLNSAIIFTPPPQLAALLVLLTYAVAGIRLALLTAVTLVWCIAAGDWEPTMQTLAFMLIAVLVSCVLGTALGVGASLNRRLSGVLTTGLDAMQAFPIFAYLVPVVLVFGTGDAGALVVTIIWAMPPVARMTLVGLQSVSQETVESATSFGANRWQLLRDVRLPLARPSIAAGVNQTIMFAISMATISAMVGGSGLGQVVWGGLSRLSFGDAIEGGLALVLIAVILDRASAPRTHSTAQRGRFTETDEPAFGVFGRLKAFARRHPRWAVSGVLAVVVSILANALPQLRFADFTQPPSWLALDLRKPSEEVVNWTTVHLGGLLDWVRNSVQSYGLNPVMDVLHWIPWPTLILAGFLVGLLLLGLRAAVLVAAGVYLIGAMGMWDATIVTVAVVGVSVVLAVVIGFPLGVAMSRSDRLAALIRPVLDLVQTLPIFLFVIPAVIFMGSGPVTGTLATVGYALPPIIRLTNIALRNADGDVVEAAKSFGATERQILLNVRAPLGLPTILVGLNQTVLLALAMAVVAAFVGTPGLGQEILVAVNGAHFGVGVEAGIAMFILAVAFDRLFRAWTARLSIGSHLKVM</sequence>
<dbReference type="PROSITE" id="PS50928">
    <property type="entry name" value="ABC_TM1"/>
    <property type="match status" value="2"/>
</dbReference>
<accession>A0ABV1Y650</accession>
<dbReference type="SUPFAM" id="SSF161098">
    <property type="entry name" value="MetI-like"/>
    <property type="match status" value="2"/>
</dbReference>
<comment type="similarity">
    <text evidence="7">Belongs to the binding-protein-dependent transport system permease family.</text>
</comment>
<dbReference type="Proteomes" id="UP001486207">
    <property type="component" value="Unassembled WGS sequence"/>
</dbReference>
<evidence type="ECO:0000256" key="6">
    <source>
        <dbReference type="ARBA" id="ARBA00023136"/>
    </source>
</evidence>
<evidence type="ECO:0000256" key="8">
    <source>
        <dbReference type="SAM" id="MobiDB-lite"/>
    </source>
</evidence>
<dbReference type="PANTHER" id="PTHR47737">
    <property type="entry name" value="GLYCINE BETAINE/PROLINE BETAINE TRANSPORT SYSTEM PERMEASE PROTEIN PROW"/>
    <property type="match status" value="1"/>
</dbReference>
<feature type="transmembrane region" description="Helical" evidence="7">
    <location>
        <begin position="496"/>
        <end position="522"/>
    </location>
</feature>
<feature type="transmembrane region" description="Helical" evidence="7">
    <location>
        <begin position="542"/>
        <end position="571"/>
    </location>
</feature>
<name>A0ABV1Y650_9ACTN</name>
<feature type="region of interest" description="Disordered" evidence="8">
    <location>
        <begin position="1"/>
        <end position="39"/>
    </location>
</feature>
<feature type="transmembrane region" description="Helical" evidence="7">
    <location>
        <begin position="319"/>
        <end position="338"/>
    </location>
</feature>
<feature type="transmembrane region" description="Helical" evidence="7">
    <location>
        <begin position="127"/>
        <end position="155"/>
    </location>
</feature>
<comment type="subcellular location">
    <subcellularLocation>
        <location evidence="7">Cell membrane</location>
        <topology evidence="7">Multi-pass membrane protein</topology>
    </subcellularLocation>
    <subcellularLocation>
        <location evidence="1">Membrane</location>
        <topology evidence="1">Multi-pass membrane protein</topology>
    </subcellularLocation>
</comment>
<feature type="compositionally biased region" description="Low complexity" evidence="8">
    <location>
        <begin position="24"/>
        <end position="33"/>
    </location>
</feature>
<dbReference type="CDD" id="cd06261">
    <property type="entry name" value="TM_PBP2"/>
    <property type="match status" value="2"/>
</dbReference>
<gene>
    <name evidence="10" type="ORF">ABT384_42675</name>
</gene>
<dbReference type="EMBL" id="JBEPFB010000031">
    <property type="protein sequence ID" value="MER7379309.1"/>
    <property type="molecule type" value="Genomic_DNA"/>
</dbReference>
<feature type="transmembrane region" description="Helical" evidence="7">
    <location>
        <begin position="210"/>
        <end position="236"/>
    </location>
</feature>
<dbReference type="Gene3D" id="1.10.3720.10">
    <property type="entry name" value="MetI-like"/>
    <property type="match status" value="2"/>
</dbReference>
<evidence type="ECO:0000256" key="1">
    <source>
        <dbReference type="ARBA" id="ARBA00004141"/>
    </source>
</evidence>
<evidence type="ECO:0000256" key="2">
    <source>
        <dbReference type="ARBA" id="ARBA00022448"/>
    </source>
</evidence>
<feature type="domain" description="ABC transmembrane type-1" evidence="9">
    <location>
        <begin position="497"/>
        <end position="676"/>
    </location>
</feature>
<keyword evidence="4 7" id="KW-0812">Transmembrane</keyword>
<evidence type="ECO:0000313" key="11">
    <source>
        <dbReference type="Proteomes" id="UP001486207"/>
    </source>
</evidence>
<dbReference type="Pfam" id="PF00528">
    <property type="entry name" value="BPD_transp_1"/>
    <property type="match status" value="2"/>
</dbReference>
<dbReference type="RefSeq" id="WP_229912511.1">
    <property type="nucleotide sequence ID" value="NZ_BNBM01000029.1"/>
</dbReference>
<evidence type="ECO:0000256" key="4">
    <source>
        <dbReference type="ARBA" id="ARBA00022692"/>
    </source>
</evidence>